<protein>
    <submittedName>
        <fullName evidence="2">Uncharacterized protein</fullName>
    </submittedName>
</protein>
<name>A0A1J4KI86_9EUKA</name>
<dbReference type="GeneID" id="94835603"/>
<keyword evidence="1" id="KW-0472">Membrane</keyword>
<evidence type="ECO:0000256" key="1">
    <source>
        <dbReference type="SAM" id="Phobius"/>
    </source>
</evidence>
<feature type="transmembrane region" description="Helical" evidence="1">
    <location>
        <begin position="102"/>
        <end position="121"/>
    </location>
</feature>
<dbReference type="VEuPathDB" id="TrichDB:TRFO_19618"/>
<dbReference type="EMBL" id="MLAK01000598">
    <property type="protein sequence ID" value="OHT10931.1"/>
    <property type="molecule type" value="Genomic_DNA"/>
</dbReference>
<feature type="transmembrane region" description="Helical" evidence="1">
    <location>
        <begin position="40"/>
        <end position="58"/>
    </location>
</feature>
<evidence type="ECO:0000313" key="3">
    <source>
        <dbReference type="Proteomes" id="UP000179807"/>
    </source>
</evidence>
<sequence length="222" mass="24184">MTLGASIKTAIVLAILGFVTTFLVSLIVALFVVSKTCAYILGPILLALSILFVVLAFFRNEDTKKRWLYVWIFVIGIFGGLVVLCLPESLHKTASSLNRMTIYAFVTIAISNFIAQSWPYLTGFLIKDVLDAKQLSEVDEAIVYTVVNMISSFVAAILESLTSSTTLSDIWKNGFALSVISWVVNAILFAVVGVLFSRTSDVLASDYKSTPVVAAAEYTNLS</sequence>
<dbReference type="RefSeq" id="XP_068364067.1">
    <property type="nucleotide sequence ID" value="XM_068500899.1"/>
</dbReference>
<keyword evidence="1" id="KW-0812">Transmembrane</keyword>
<keyword evidence="1" id="KW-1133">Transmembrane helix</keyword>
<dbReference type="AlphaFoldDB" id="A0A1J4KI86"/>
<feature type="transmembrane region" description="Helical" evidence="1">
    <location>
        <begin position="70"/>
        <end position="90"/>
    </location>
</feature>
<organism evidence="2 3">
    <name type="scientific">Tritrichomonas foetus</name>
    <dbReference type="NCBI Taxonomy" id="1144522"/>
    <lineage>
        <taxon>Eukaryota</taxon>
        <taxon>Metamonada</taxon>
        <taxon>Parabasalia</taxon>
        <taxon>Tritrichomonadida</taxon>
        <taxon>Tritrichomonadidae</taxon>
        <taxon>Tritrichomonas</taxon>
    </lineage>
</organism>
<dbReference type="OrthoDB" id="10577576at2759"/>
<reference evidence="2" key="1">
    <citation type="submission" date="2016-10" db="EMBL/GenBank/DDBJ databases">
        <authorList>
            <person name="Benchimol M."/>
            <person name="Almeida L.G."/>
            <person name="Vasconcelos A.T."/>
            <person name="Perreira-Neves A."/>
            <person name="Rosa I.A."/>
            <person name="Tasca T."/>
            <person name="Bogo M.R."/>
            <person name="de Souza W."/>
        </authorList>
    </citation>
    <scope>NUCLEOTIDE SEQUENCE [LARGE SCALE GENOMIC DNA]</scope>
    <source>
        <strain evidence="2">K</strain>
    </source>
</reference>
<gene>
    <name evidence="2" type="ORF">TRFO_19618</name>
</gene>
<comment type="caution">
    <text evidence="2">The sequence shown here is derived from an EMBL/GenBank/DDBJ whole genome shotgun (WGS) entry which is preliminary data.</text>
</comment>
<proteinExistence type="predicted"/>
<accession>A0A1J4KI86</accession>
<feature type="transmembrane region" description="Helical" evidence="1">
    <location>
        <begin position="12"/>
        <end position="33"/>
    </location>
</feature>
<keyword evidence="3" id="KW-1185">Reference proteome</keyword>
<evidence type="ECO:0000313" key="2">
    <source>
        <dbReference type="EMBL" id="OHT10931.1"/>
    </source>
</evidence>
<dbReference type="Proteomes" id="UP000179807">
    <property type="component" value="Unassembled WGS sequence"/>
</dbReference>
<feature type="transmembrane region" description="Helical" evidence="1">
    <location>
        <begin position="174"/>
        <end position="196"/>
    </location>
</feature>
<feature type="transmembrane region" description="Helical" evidence="1">
    <location>
        <begin position="141"/>
        <end position="162"/>
    </location>
</feature>